<dbReference type="AlphaFoldDB" id="A0A318LQU3"/>
<evidence type="ECO:0000259" key="3">
    <source>
        <dbReference type="Pfam" id="PF02525"/>
    </source>
</evidence>
<dbReference type="InterPro" id="IPR003680">
    <property type="entry name" value="Flavodoxin_fold"/>
</dbReference>
<evidence type="ECO:0000256" key="2">
    <source>
        <dbReference type="ARBA" id="ARBA00023002"/>
    </source>
</evidence>
<dbReference type="PANTHER" id="PTHR10204:SF34">
    <property type="entry name" value="NAD(P)H DEHYDROGENASE [QUINONE] 1 ISOFORM 1"/>
    <property type="match status" value="1"/>
</dbReference>
<dbReference type="InterPro" id="IPR051545">
    <property type="entry name" value="NAD(P)H_dehydrogenase_qn"/>
</dbReference>
<dbReference type="RefSeq" id="WP_110338849.1">
    <property type="nucleotide sequence ID" value="NZ_JBHVKT010000088.1"/>
</dbReference>
<dbReference type="GO" id="GO:0003955">
    <property type="term" value="F:NAD(P)H dehydrogenase (quinone) activity"/>
    <property type="evidence" value="ECO:0007669"/>
    <property type="project" value="TreeGrafter"/>
</dbReference>
<comment type="similarity">
    <text evidence="1">Belongs to the NAD(P)H dehydrogenase (quinone) family.</text>
</comment>
<feature type="domain" description="Flavodoxin-like fold" evidence="3">
    <location>
        <begin position="1"/>
        <end position="213"/>
    </location>
</feature>
<name>A0A318LQU3_9PSEU</name>
<dbReference type="Pfam" id="PF02525">
    <property type="entry name" value="Flavodoxin_2"/>
    <property type="match status" value="1"/>
</dbReference>
<dbReference type="GO" id="GO:0005829">
    <property type="term" value="C:cytosol"/>
    <property type="evidence" value="ECO:0007669"/>
    <property type="project" value="TreeGrafter"/>
</dbReference>
<sequence>MNVLWVVAHPDQRSLTVALKDEGVRGLTGLGHEVSVSDLYAMKWDPVVGAGDFGDDTGERLLVGEAAQRAYTGGTLSADIAAEQEKLRWADALVVQFPLWWMGMPAILKGWFDRVFLNGFAFGVKDPVTGRTLRYGDGGLRGKRALLVTTIGAREASFGPRGIHGELNDVLFPIQHGIFWYTGMEVLPPLAVYGADRATPADFAVAAERLRARLAGLPTAEPVPFRYQDGGDYDDDLVLRPRFAPGRGGIGVHYA</sequence>
<dbReference type="EMBL" id="MASU01000007">
    <property type="protein sequence ID" value="PXY30744.1"/>
    <property type="molecule type" value="Genomic_DNA"/>
</dbReference>
<dbReference type="InterPro" id="IPR029039">
    <property type="entry name" value="Flavoprotein-like_sf"/>
</dbReference>
<evidence type="ECO:0000313" key="5">
    <source>
        <dbReference type="Proteomes" id="UP000247892"/>
    </source>
</evidence>
<keyword evidence="5" id="KW-1185">Reference proteome</keyword>
<dbReference type="Gene3D" id="3.40.50.360">
    <property type="match status" value="1"/>
</dbReference>
<dbReference type="OrthoDB" id="9798454at2"/>
<gene>
    <name evidence="4" type="ORF">BA062_19595</name>
</gene>
<protein>
    <submittedName>
        <fullName evidence="4">NADPH:quinone reductase</fullName>
    </submittedName>
</protein>
<dbReference type="PANTHER" id="PTHR10204">
    <property type="entry name" value="NAD P H OXIDOREDUCTASE-RELATED"/>
    <property type="match status" value="1"/>
</dbReference>
<comment type="caution">
    <text evidence="4">The sequence shown here is derived from an EMBL/GenBank/DDBJ whole genome shotgun (WGS) entry which is preliminary data.</text>
</comment>
<dbReference type="Proteomes" id="UP000247892">
    <property type="component" value="Unassembled WGS sequence"/>
</dbReference>
<proteinExistence type="inferred from homology"/>
<evidence type="ECO:0000256" key="1">
    <source>
        <dbReference type="ARBA" id="ARBA00006252"/>
    </source>
</evidence>
<organism evidence="4 5">
    <name type="scientific">Prauserella flavalba</name>
    <dbReference type="NCBI Taxonomy" id="1477506"/>
    <lineage>
        <taxon>Bacteria</taxon>
        <taxon>Bacillati</taxon>
        <taxon>Actinomycetota</taxon>
        <taxon>Actinomycetes</taxon>
        <taxon>Pseudonocardiales</taxon>
        <taxon>Pseudonocardiaceae</taxon>
        <taxon>Prauserella</taxon>
    </lineage>
</organism>
<dbReference type="SUPFAM" id="SSF52218">
    <property type="entry name" value="Flavoproteins"/>
    <property type="match status" value="1"/>
</dbReference>
<accession>A0A318LQU3</accession>
<evidence type="ECO:0000313" key="4">
    <source>
        <dbReference type="EMBL" id="PXY30744.1"/>
    </source>
</evidence>
<reference evidence="4 5" key="1">
    <citation type="submission" date="2016-07" db="EMBL/GenBank/DDBJ databases">
        <title>Draft genome sequence of Prauserella sp. YIM 121212, isolated from alkaline soil.</title>
        <authorList>
            <person name="Ruckert C."/>
            <person name="Albersmeier A."/>
            <person name="Jiang C.-L."/>
            <person name="Jiang Y."/>
            <person name="Kalinowski J."/>
            <person name="Schneider O."/>
            <person name="Winkler A."/>
            <person name="Zotchev S.B."/>
        </authorList>
    </citation>
    <scope>NUCLEOTIDE SEQUENCE [LARGE SCALE GENOMIC DNA]</scope>
    <source>
        <strain evidence="4 5">YIM 121212</strain>
    </source>
</reference>
<keyword evidence="2" id="KW-0560">Oxidoreductase</keyword>